<evidence type="ECO:0000259" key="3">
    <source>
        <dbReference type="SMART" id="SM00858"/>
    </source>
</evidence>
<dbReference type="InterPro" id="IPR013974">
    <property type="entry name" value="SAF"/>
</dbReference>
<accession>A0A3S5EM67</accession>
<feature type="domain" description="SAF" evidence="3">
    <location>
        <begin position="71"/>
        <end position="133"/>
    </location>
</feature>
<dbReference type="RefSeq" id="WP_026426812.1">
    <property type="nucleotide sequence ID" value="NZ_CBCRWE010000078.1"/>
</dbReference>
<keyword evidence="2" id="KW-0472">Membrane</keyword>
<dbReference type="KEGG" id="asla:NCTC11923_01206"/>
<proteinExistence type="predicted"/>
<evidence type="ECO:0000313" key="5">
    <source>
        <dbReference type="Proteomes" id="UP000276899"/>
    </source>
</evidence>
<dbReference type="Gene3D" id="3.90.1210.10">
    <property type="entry name" value="Antifreeze-like/N-acetylneuraminic acid synthase C-terminal domain"/>
    <property type="match status" value="1"/>
</dbReference>
<feature type="transmembrane region" description="Helical" evidence="2">
    <location>
        <begin position="44"/>
        <end position="64"/>
    </location>
</feature>
<keyword evidence="2" id="KW-0812">Transmembrane</keyword>
<organism evidence="4 5">
    <name type="scientific">Actinomyces slackii</name>
    <dbReference type="NCBI Taxonomy" id="52774"/>
    <lineage>
        <taxon>Bacteria</taxon>
        <taxon>Bacillati</taxon>
        <taxon>Actinomycetota</taxon>
        <taxon>Actinomycetes</taxon>
        <taxon>Actinomycetales</taxon>
        <taxon>Actinomycetaceae</taxon>
        <taxon>Actinomyces</taxon>
    </lineage>
</organism>
<dbReference type="InterPro" id="IPR036732">
    <property type="entry name" value="AFP_Neu5c_C_sf"/>
</dbReference>
<dbReference type="Pfam" id="PF08666">
    <property type="entry name" value="SAF"/>
    <property type="match status" value="1"/>
</dbReference>
<dbReference type="CDD" id="cd11614">
    <property type="entry name" value="SAF_CpaB_FlgA_like"/>
    <property type="match status" value="1"/>
</dbReference>
<dbReference type="SMART" id="SM00858">
    <property type="entry name" value="SAF"/>
    <property type="match status" value="1"/>
</dbReference>
<keyword evidence="2" id="KW-1133">Transmembrane helix</keyword>
<feature type="region of interest" description="Disordered" evidence="1">
    <location>
        <begin position="1"/>
        <end position="37"/>
    </location>
</feature>
<gene>
    <name evidence="4" type="ORF">NCTC11923_01206</name>
</gene>
<keyword evidence="4" id="KW-0969">Cilium</keyword>
<dbReference type="EMBL" id="LR134363">
    <property type="protein sequence ID" value="VEG74572.1"/>
    <property type="molecule type" value="Genomic_DNA"/>
</dbReference>
<dbReference type="Proteomes" id="UP000276899">
    <property type="component" value="Chromosome"/>
</dbReference>
<dbReference type="STRING" id="1278298.GCA_000428685_01674"/>
<protein>
    <submittedName>
        <fullName evidence="4">Flagellar basal body P-ring biosynthesis protein FlgA</fullName>
    </submittedName>
</protein>
<keyword evidence="4" id="KW-0966">Cell projection</keyword>
<name>A0A3S5EM67_9ACTO</name>
<reference evidence="4 5" key="1">
    <citation type="submission" date="2018-12" db="EMBL/GenBank/DDBJ databases">
        <authorList>
            <consortium name="Pathogen Informatics"/>
        </authorList>
    </citation>
    <scope>NUCLEOTIDE SEQUENCE [LARGE SCALE GENOMIC DNA]</scope>
    <source>
        <strain evidence="4 5">NCTC11923</strain>
    </source>
</reference>
<keyword evidence="4" id="KW-0282">Flagellum</keyword>
<evidence type="ECO:0000256" key="1">
    <source>
        <dbReference type="SAM" id="MobiDB-lite"/>
    </source>
</evidence>
<dbReference type="AlphaFoldDB" id="A0A3S5EM67"/>
<dbReference type="SUPFAM" id="SSF51269">
    <property type="entry name" value="AFP III-like domain"/>
    <property type="match status" value="1"/>
</dbReference>
<evidence type="ECO:0000313" key="4">
    <source>
        <dbReference type="EMBL" id="VEG74572.1"/>
    </source>
</evidence>
<sequence length="236" mass="24281">MSQPQDGRAQRRRERDERGMRSTRAAKQDGSARLPSAPRERRPLLAVLAVLLIVGGAVLSALLATRLDQRVQMLVAANTIEAGTVITKEDLSAAPVSADLGTLIPASQADQVVGRTARVQVAQGQLLDTSQLTGSSIPAEGKQVVGMSLEAGRFPSQGFRPGDKVDVVDINGQSVSIAGAQIISATPTSGTEGDWSSGALVSVAVEQKDAAALAAASAGGTVALVLVASEQPIQEN</sequence>
<evidence type="ECO:0000256" key="2">
    <source>
        <dbReference type="SAM" id="Phobius"/>
    </source>
</evidence>
<keyword evidence="5" id="KW-1185">Reference proteome</keyword>